<dbReference type="EMBL" id="WNTK01010222">
    <property type="protein sequence ID" value="KAG9462631.1"/>
    <property type="molecule type" value="Genomic_DNA"/>
</dbReference>
<feature type="compositionally biased region" description="Polar residues" evidence="1">
    <location>
        <begin position="340"/>
        <end position="351"/>
    </location>
</feature>
<feature type="compositionally biased region" description="Polar residues" evidence="1">
    <location>
        <begin position="364"/>
        <end position="373"/>
    </location>
</feature>
<comment type="caution">
    <text evidence="3">The sequence shown here is derived from an EMBL/GenBank/DDBJ whole genome shotgun (WGS) entry which is preliminary data.</text>
</comment>
<gene>
    <name evidence="3" type="ORF">GDO78_013689</name>
</gene>
<feature type="transmembrane region" description="Helical" evidence="2">
    <location>
        <begin position="12"/>
        <end position="34"/>
    </location>
</feature>
<feature type="region of interest" description="Disordered" evidence="1">
    <location>
        <begin position="386"/>
        <end position="407"/>
    </location>
</feature>
<reference evidence="3" key="1">
    <citation type="thesis" date="2020" institute="ProQuest LLC" country="789 East Eisenhower Parkway, Ann Arbor, MI, USA">
        <title>Comparative Genomics and Chromosome Evolution.</title>
        <authorList>
            <person name="Mudd A.B."/>
        </authorList>
    </citation>
    <scope>NUCLEOTIDE SEQUENCE</scope>
    <source>
        <strain evidence="3">HN-11 Male</strain>
        <tissue evidence="3">Kidney and liver</tissue>
    </source>
</reference>
<keyword evidence="2" id="KW-0472">Membrane</keyword>
<dbReference type="AlphaFoldDB" id="A0A8J6B8K7"/>
<protein>
    <submittedName>
        <fullName evidence="3">Uncharacterized protein</fullName>
    </submittedName>
</protein>
<keyword evidence="2" id="KW-1133">Transmembrane helix</keyword>
<name>A0A8J6B8K7_ELECQ</name>
<feature type="region of interest" description="Disordered" evidence="1">
    <location>
        <begin position="340"/>
        <end position="373"/>
    </location>
</feature>
<evidence type="ECO:0000256" key="1">
    <source>
        <dbReference type="SAM" id="MobiDB-lite"/>
    </source>
</evidence>
<evidence type="ECO:0000313" key="3">
    <source>
        <dbReference type="EMBL" id="KAG9462631.1"/>
    </source>
</evidence>
<dbReference type="Proteomes" id="UP000770717">
    <property type="component" value="Unassembled WGS sequence"/>
</dbReference>
<evidence type="ECO:0000256" key="2">
    <source>
        <dbReference type="SAM" id="Phobius"/>
    </source>
</evidence>
<proteinExistence type="predicted"/>
<keyword evidence="2" id="KW-0812">Transmembrane</keyword>
<evidence type="ECO:0000313" key="4">
    <source>
        <dbReference type="Proteomes" id="UP000770717"/>
    </source>
</evidence>
<accession>A0A8J6B8K7</accession>
<keyword evidence="4" id="KW-1185">Reference proteome</keyword>
<organism evidence="3 4">
    <name type="scientific">Eleutherodactylus coqui</name>
    <name type="common">Puerto Rican coqui</name>
    <dbReference type="NCBI Taxonomy" id="57060"/>
    <lineage>
        <taxon>Eukaryota</taxon>
        <taxon>Metazoa</taxon>
        <taxon>Chordata</taxon>
        <taxon>Craniata</taxon>
        <taxon>Vertebrata</taxon>
        <taxon>Euteleostomi</taxon>
        <taxon>Amphibia</taxon>
        <taxon>Batrachia</taxon>
        <taxon>Anura</taxon>
        <taxon>Neobatrachia</taxon>
        <taxon>Hyloidea</taxon>
        <taxon>Eleutherodactylidae</taxon>
        <taxon>Eleutherodactylinae</taxon>
        <taxon>Eleutherodactylus</taxon>
        <taxon>Eleutherodactylus</taxon>
    </lineage>
</organism>
<sequence length="602" mass="67823">MNVRDFTVSAKVSCFMHLTLSIMVLSFFTAVISFHDGEEIESVHFEPLDQKSNEINEAELQMVEEKVLIEEIPVSTYSLSHVLEIPDLNNKVGIEVSEPEVTCQQSSIKDLDEENVVREYCNNYESEDYKDSVEAKIDVEEEHSVTPNNFCLILEGEDYVEAEPMKGDHSSDEMLKDLSKNLYAFVDEQDNFVDLVSNTESCQQALTLVDTEQGPTFTETLSYMPEPIKVTIDENLLDVFKVNRSKDFASEISSDSLYENESERKLENLHILSKTPVKKIKRTDPEDLTNTVLRIRTPEISDEQKLDLNELQTSSSEGMSLLIKPPTPRRSIRRTAKIPDNTNYSALQLPTTPKRGRKAKNNPDDSGTTLATLQEEQAITITRISRKKKSFVSDEPQSTESERLTEKSAPMLLSSPAKTRRGKAAALDDPINIRDTVDLKVATGTRITRSKAVQGCENEPNLEAKPLAITPSRERRGKHVVNELIKHFELGVSQASNESDSTPPLSPKRISLRWSRVRSENQIDKKTADEDIVTAKEAIAETPPKITKKTVHKEVSSVAAEERRTTRLTRTRANNVPIPDATVEFAFSTPTRRRRNAKGLFL</sequence>
<dbReference type="OrthoDB" id="20729at2759"/>